<feature type="compositionally biased region" description="Polar residues" evidence="1">
    <location>
        <begin position="24"/>
        <end position="33"/>
    </location>
</feature>
<evidence type="ECO:0000256" key="1">
    <source>
        <dbReference type="SAM" id="MobiDB-lite"/>
    </source>
</evidence>
<dbReference type="VEuPathDB" id="FungiDB:H310_04081"/>
<feature type="region of interest" description="Disordered" evidence="1">
    <location>
        <begin position="474"/>
        <end position="519"/>
    </location>
</feature>
<protein>
    <submittedName>
        <fullName evidence="2">Uncharacterized protein</fullName>
    </submittedName>
</protein>
<dbReference type="EMBL" id="QUSY01000371">
    <property type="protein sequence ID" value="RHY29963.1"/>
    <property type="molecule type" value="Genomic_DNA"/>
</dbReference>
<gene>
    <name evidence="2" type="ORF">DYB32_004724</name>
</gene>
<reference evidence="2 3" key="1">
    <citation type="submission" date="2018-08" db="EMBL/GenBank/DDBJ databases">
        <title>Aphanomyces genome sequencing and annotation.</title>
        <authorList>
            <person name="Minardi D."/>
            <person name="Oidtmann B."/>
            <person name="Van Der Giezen M."/>
            <person name="Studholme D.J."/>
        </authorList>
    </citation>
    <scope>NUCLEOTIDE SEQUENCE [LARGE SCALE GENOMIC DNA]</scope>
    <source>
        <strain evidence="2 3">NJM0002</strain>
    </source>
</reference>
<comment type="caution">
    <text evidence="2">The sequence shown here is derived from an EMBL/GenBank/DDBJ whole genome shotgun (WGS) entry which is preliminary data.</text>
</comment>
<proteinExistence type="predicted"/>
<sequence>MTISNFKPKMGRESTTEDPPVTKILQQDASSEGQPKAGDTTHAEETKPSPKTQAMKIAEKATVMAADTTSVRNPMHSLAFRVEETTANEDRLRHSDDLLVERKKLPVIAKPLAVVSFDSSTRVASEVSNGISETIAKSTACKATIAVAIARSTSINVSTASKKPPSASSKLDAARMKTLVSFRMRATAAFVRFLRTSGLDLGNVQALLSQFYQVHPEFKSSKLNEDRLQRYSKGLITVSAKVLTVHPLDNVPTGTYCVRDVKDADFSFTFVFWLRFCAFFVSNYSKLECSFTTATKAFGAQFGIEWQGSPVMKSMLAFYCCRVLHIDGPTPTQIMLRLRRDASHELKRLVSMLFLVWLFKHFPNENSLPWVDTCNRFRRKYHLQRQKMSHFDLFGFPWMRHHNIVMDKSEAVWRIQCSTPQQRLTLLHLYSKHMKLTEDTQVPLLEDMSMLFAHALLEDSPTCIPSMPVVQRMVPSQRSGEDDAMPNQPLAPRQPPKKRANSEANHVDGNVKRPKLDPLDTKSELFQRHSYLTLVDHVHEI</sequence>
<feature type="compositionally biased region" description="Basic and acidic residues" evidence="1">
    <location>
        <begin position="39"/>
        <end position="48"/>
    </location>
</feature>
<organism evidence="2 3">
    <name type="scientific">Aphanomyces invadans</name>
    <dbReference type="NCBI Taxonomy" id="157072"/>
    <lineage>
        <taxon>Eukaryota</taxon>
        <taxon>Sar</taxon>
        <taxon>Stramenopiles</taxon>
        <taxon>Oomycota</taxon>
        <taxon>Saprolegniomycetes</taxon>
        <taxon>Saprolegniales</taxon>
        <taxon>Verrucalvaceae</taxon>
        <taxon>Aphanomyces</taxon>
    </lineage>
</organism>
<feature type="compositionally biased region" description="Basic and acidic residues" evidence="1">
    <location>
        <begin position="505"/>
        <end position="519"/>
    </location>
</feature>
<keyword evidence="3" id="KW-1185">Reference proteome</keyword>
<evidence type="ECO:0000313" key="3">
    <source>
        <dbReference type="Proteomes" id="UP000285060"/>
    </source>
</evidence>
<accession>A0A418AWT0</accession>
<evidence type="ECO:0000313" key="2">
    <source>
        <dbReference type="EMBL" id="RHY29963.1"/>
    </source>
</evidence>
<dbReference type="Proteomes" id="UP000285060">
    <property type="component" value="Unassembled WGS sequence"/>
</dbReference>
<feature type="region of interest" description="Disordered" evidence="1">
    <location>
        <begin position="1"/>
        <end position="54"/>
    </location>
</feature>
<dbReference type="AlphaFoldDB" id="A0A418AWT0"/>
<name>A0A418AWT0_9STRA</name>